<evidence type="ECO:0000313" key="1">
    <source>
        <dbReference type="EMBL" id="KAK8596618.1"/>
    </source>
</evidence>
<dbReference type="EMBL" id="JBBPBM010000002">
    <property type="protein sequence ID" value="KAK8596618.1"/>
    <property type="molecule type" value="Genomic_DNA"/>
</dbReference>
<organism evidence="1 2">
    <name type="scientific">Hibiscus sabdariffa</name>
    <name type="common">roselle</name>
    <dbReference type="NCBI Taxonomy" id="183260"/>
    <lineage>
        <taxon>Eukaryota</taxon>
        <taxon>Viridiplantae</taxon>
        <taxon>Streptophyta</taxon>
        <taxon>Embryophyta</taxon>
        <taxon>Tracheophyta</taxon>
        <taxon>Spermatophyta</taxon>
        <taxon>Magnoliopsida</taxon>
        <taxon>eudicotyledons</taxon>
        <taxon>Gunneridae</taxon>
        <taxon>Pentapetalae</taxon>
        <taxon>rosids</taxon>
        <taxon>malvids</taxon>
        <taxon>Malvales</taxon>
        <taxon>Malvaceae</taxon>
        <taxon>Malvoideae</taxon>
        <taxon>Hibiscus</taxon>
    </lineage>
</organism>
<evidence type="ECO:0000313" key="2">
    <source>
        <dbReference type="Proteomes" id="UP001472677"/>
    </source>
</evidence>
<sequence>MLRLDGNHVSNYHQNQNDERKLTIYITRMTEAPDGQINDLLAQAGFGHVSRIINGSRLDRCGVPVDGDPLTGVAEGDWSAFCYHYLRLIPDRLDGGRVHLNWLEENFAIVPPNAPQEILEGDVQRNPPWQVFDGRLLDAVAVLGMVPDVVSETGSKKSYSI</sequence>
<keyword evidence="2" id="KW-1185">Reference proteome</keyword>
<dbReference type="Proteomes" id="UP001472677">
    <property type="component" value="Unassembled WGS sequence"/>
</dbReference>
<name>A0ABR2G827_9ROSI</name>
<gene>
    <name evidence="1" type="ORF">V6N12_065101</name>
</gene>
<reference evidence="1 2" key="1">
    <citation type="journal article" date="2024" name="G3 (Bethesda)">
        <title>Genome assembly of Hibiscus sabdariffa L. provides insights into metabolisms of medicinal natural products.</title>
        <authorList>
            <person name="Kim T."/>
        </authorList>
    </citation>
    <scope>NUCLEOTIDE SEQUENCE [LARGE SCALE GENOMIC DNA]</scope>
    <source>
        <strain evidence="1">TK-2024</strain>
        <tissue evidence="1">Old leaves</tissue>
    </source>
</reference>
<comment type="caution">
    <text evidence="1">The sequence shown here is derived from an EMBL/GenBank/DDBJ whole genome shotgun (WGS) entry which is preliminary data.</text>
</comment>
<accession>A0ABR2G827</accession>
<protein>
    <submittedName>
        <fullName evidence="1">Uncharacterized protein</fullName>
    </submittedName>
</protein>
<proteinExistence type="predicted"/>